<evidence type="ECO:0000313" key="13">
    <source>
        <dbReference type="EMBL" id="NJC40333.1"/>
    </source>
</evidence>
<dbReference type="EC" id="2.1.1.61" evidence="10"/>
<comment type="catalytic activity">
    <reaction evidence="10">
        <text>5-aminomethyl-2-thiouridine(34) in tRNA + S-adenosyl-L-methionine = 5-methylaminomethyl-2-thiouridine(34) in tRNA + S-adenosyl-L-homocysteine + H(+)</text>
        <dbReference type="Rhea" id="RHEA:19569"/>
        <dbReference type="Rhea" id="RHEA-COMP:10195"/>
        <dbReference type="Rhea" id="RHEA-COMP:10197"/>
        <dbReference type="ChEBI" id="CHEBI:15378"/>
        <dbReference type="ChEBI" id="CHEBI:57856"/>
        <dbReference type="ChEBI" id="CHEBI:59789"/>
        <dbReference type="ChEBI" id="CHEBI:74454"/>
        <dbReference type="ChEBI" id="CHEBI:74455"/>
        <dbReference type="EC" id="2.1.1.61"/>
    </reaction>
</comment>
<evidence type="ECO:0000256" key="2">
    <source>
        <dbReference type="ARBA" id="ARBA00022603"/>
    </source>
</evidence>
<dbReference type="Pfam" id="PF05430">
    <property type="entry name" value="Methyltransf_30"/>
    <property type="match status" value="1"/>
</dbReference>
<keyword evidence="2 10" id="KW-0489">Methyltransferase</keyword>
<keyword evidence="6 10" id="KW-0819">tRNA processing</keyword>
<dbReference type="HAMAP" id="MF_01102">
    <property type="entry name" value="MnmC"/>
    <property type="match status" value="1"/>
</dbReference>
<dbReference type="EC" id="1.5.-.-" evidence="10"/>
<comment type="similarity">
    <text evidence="10">In the C-terminal section; belongs to the DAO family.</text>
</comment>
<accession>A0A7X5YIE7</accession>
<evidence type="ECO:0000259" key="11">
    <source>
        <dbReference type="Pfam" id="PF01266"/>
    </source>
</evidence>
<feature type="region of interest" description="FAD-dependent cmnm(5)s(2)U34 oxidoreductase" evidence="10">
    <location>
        <begin position="246"/>
        <end position="602"/>
    </location>
</feature>
<comment type="cofactor">
    <cofactor evidence="10">
        <name>FAD</name>
        <dbReference type="ChEBI" id="CHEBI:57692"/>
    </cofactor>
</comment>
<dbReference type="EMBL" id="JAATJM010000001">
    <property type="protein sequence ID" value="NJC40333.1"/>
    <property type="molecule type" value="Genomic_DNA"/>
</dbReference>
<feature type="domain" description="MnmC-like methyltransferase" evidence="12">
    <location>
        <begin position="109"/>
        <end position="230"/>
    </location>
</feature>
<dbReference type="AlphaFoldDB" id="A0A7X5YIE7"/>
<dbReference type="SUPFAM" id="SSF54373">
    <property type="entry name" value="FAD-linked reductases, C-terminal domain"/>
    <property type="match status" value="1"/>
</dbReference>
<evidence type="ECO:0000256" key="4">
    <source>
        <dbReference type="ARBA" id="ARBA00022679"/>
    </source>
</evidence>
<dbReference type="GO" id="GO:0016645">
    <property type="term" value="F:oxidoreductase activity, acting on the CH-NH group of donors"/>
    <property type="evidence" value="ECO:0007669"/>
    <property type="project" value="InterPro"/>
</dbReference>
<keyword evidence="4 10" id="KW-0808">Transferase</keyword>
<evidence type="ECO:0000256" key="10">
    <source>
        <dbReference type="HAMAP-Rule" id="MF_01102"/>
    </source>
</evidence>
<dbReference type="GO" id="GO:0005737">
    <property type="term" value="C:cytoplasm"/>
    <property type="evidence" value="ECO:0007669"/>
    <property type="project" value="UniProtKB-SubCell"/>
</dbReference>
<evidence type="ECO:0000256" key="8">
    <source>
        <dbReference type="ARBA" id="ARBA00023002"/>
    </source>
</evidence>
<keyword evidence="7 10" id="KW-0274">FAD</keyword>
<keyword evidence="1 10" id="KW-0963">Cytoplasm</keyword>
<gene>
    <name evidence="10" type="primary">mnmC</name>
    <name evidence="13" type="ORF">GGQ87_000591</name>
</gene>
<dbReference type="InterPro" id="IPR036188">
    <property type="entry name" value="FAD/NAD-bd_sf"/>
</dbReference>
<feature type="domain" description="FAD dependent oxidoreductase" evidence="11">
    <location>
        <begin position="243"/>
        <end position="566"/>
    </location>
</feature>
<evidence type="ECO:0000256" key="3">
    <source>
        <dbReference type="ARBA" id="ARBA00022630"/>
    </source>
</evidence>
<protein>
    <recommendedName>
        <fullName evidence="10">tRNA 5-methylaminomethyl-2-thiouridine biosynthesis bifunctional protein MnmC</fullName>
        <shortName evidence="10">tRNA mnm(5)s(2)U biosynthesis bifunctional protein</shortName>
    </recommendedName>
    <domain>
        <recommendedName>
            <fullName evidence="10">tRNA (mnm(5)s(2)U34)-methyltransferase</fullName>
            <ecNumber evidence="10">2.1.1.61</ecNumber>
        </recommendedName>
    </domain>
    <domain>
        <recommendedName>
            <fullName evidence="10">FAD-dependent cmnm(5)s(2)U34 oxidoreductase</fullName>
            <ecNumber evidence="10">1.5.-.-</ecNumber>
        </recommendedName>
    </domain>
</protein>
<dbReference type="InterPro" id="IPR023032">
    <property type="entry name" value="tRNA_MAMT_biosynth_bifunc_MnmC"/>
</dbReference>
<dbReference type="Gene3D" id="3.40.50.150">
    <property type="entry name" value="Vaccinia Virus protein VP39"/>
    <property type="match status" value="1"/>
</dbReference>
<name>A0A7X5YIE7_9CAUL</name>
<keyword evidence="9 10" id="KW-0511">Multifunctional enzyme</keyword>
<organism evidence="13 14">
    <name type="scientific">Brevundimonas alba</name>
    <dbReference type="NCBI Taxonomy" id="74314"/>
    <lineage>
        <taxon>Bacteria</taxon>
        <taxon>Pseudomonadati</taxon>
        <taxon>Pseudomonadota</taxon>
        <taxon>Alphaproteobacteria</taxon>
        <taxon>Caulobacterales</taxon>
        <taxon>Caulobacteraceae</taxon>
        <taxon>Brevundimonas</taxon>
    </lineage>
</organism>
<dbReference type="GO" id="GO:0004808">
    <property type="term" value="F:tRNA (5-methylaminomethyl-2-thiouridylate)(34)-methyltransferase activity"/>
    <property type="evidence" value="ECO:0007669"/>
    <property type="project" value="UniProtKB-EC"/>
</dbReference>
<dbReference type="GO" id="GO:0050660">
    <property type="term" value="F:flavin adenine dinucleotide binding"/>
    <property type="evidence" value="ECO:0007669"/>
    <property type="project" value="UniProtKB-UniRule"/>
</dbReference>
<keyword evidence="5 10" id="KW-0949">S-adenosyl-L-methionine</keyword>
<dbReference type="InterPro" id="IPR029063">
    <property type="entry name" value="SAM-dependent_MTases_sf"/>
</dbReference>
<dbReference type="PANTHER" id="PTHR13847:SF283">
    <property type="entry name" value="TRNA 5-METHYLAMINOMETHYL-2-THIOURIDINE BIOSYNTHESIS BIFUNCTIONAL PROTEIN MNMC"/>
    <property type="match status" value="1"/>
</dbReference>
<dbReference type="Proteomes" id="UP000587415">
    <property type="component" value="Unassembled WGS sequence"/>
</dbReference>
<comment type="similarity">
    <text evidence="10">In the N-terminal section; belongs to the methyltransferase superfamily. tRNA (mnm(5)s(2)U34)-methyltransferase family.</text>
</comment>
<dbReference type="InterPro" id="IPR047785">
    <property type="entry name" value="tRNA_MNMC2"/>
</dbReference>
<dbReference type="Gene3D" id="3.50.50.60">
    <property type="entry name" value="FAD/NAD(P)-binding domain"/>
    <property type="match status" value="1"/>
</dbReference>
<dbReference type="NCBIfam" id="NF033855">
    <property type="entry name" value="tRNA_MNMC2"/>
    <property type="match status" value="1"/>
</dbReference>
<evidence type="ECO:0000313" key="14">
    <source>
        <dbReference type="Proteomes" id="UP000587415"/>
    </source>
</evidence>
<dbReference type="GO" id="GO:0032259">
    <property type="term" value="P:methylation"/>
    <property type="evidence" value="ECO:0007669"/>
    <property type="project" value="UniProtKB-KW"/>
</dbReference>
<evidence type="ECO:0000259" key="12">
    <source>
        <dbReference type="Pfam" id="PF05430"/>
    </source>
</evidence>
<evidence type="ECO:0000256" key="6">
    <source>
        <dbReference type="ARBA" id="ARBA00022694"/>
    </source>
</evidence>
<reference evidence="13 14" key="1">
    <citation type="submission" date="2020-03" db="EMBL/GenBank/DDBJ databases">
        <title>Genomic Encyclopedia of Type Strains, Phase IV (KMG-IV): sequencing the most valuable type-strain genomes for metagenomic binning, comparative biology and taxonomic classification.</title>
        <authorList>
            <person name="Goeker M."/>
        </authorList>
    </citation>
    <scope>NUCLEOTIDE SEQUENCE [LARGE SCALE GENOMIC DNA]</scope>
    <source>
        <strain evidence="13 14">DSM 4736</strain>
    </source>
</reference>
<dbReference type="GO" id="GO:0002097">
    <property type="term" value="P:tRNA wobble base modification"/>
    <property type="evidence" value="ECO:0007669"/>
    <property type="project" value="UniProtKB-UniRule"/>
</dbReference>
<evidence type="ECO:0000256" key="7">
    <source>
        <dbReference type="ARBA" id="ARBA00022827"/>
    </source>
</evidence>
<dbReference type="Gene3D" id="3.30.9.10">
    <property type="entry name" value="D-Amino Acid Oxidase, subunit A, domain 2"/>
    <property type="match status" value="1"/>
</dbReference>
<dbReference type="RefSeq" id="WP_168045225.1">
    <property type="nucleotide sequence ID" value="NZ_JAATJM010000001.1"/>
</dbReference>
<dbReference type="SUPFAM" id="SSF51905">
    <property type="entry name" value="FAD/NAD(P)-binding domain"/>
    <property type="match status" value="1"/>
</dbReference>
<comment type="caution">
    <text evidence="13">The sequence shown here is derived from an EMBL/GenBank/DDBJ whole genome shotgun (WGS) entry which is preliminary data.</text>
</comment>
<evidence type="ECO:0000256" key="5">
    <source>
        <dbReference type="ARBA" id="ARBA00022691"/>
    </source>
</evidence>
<dbReference type="InterPro" id="IPR006076">
    <property type="entry name" value="FAD-dep_OxRdtase"/>
</dbReference>
<feature type="region of interest" description="tRNA (mnm(5)s(2)U34)-methyltransferase" evidence="10">
    <location>
        <begin position="1"/>
        <end position="232"/>
    </location>
</feature>
<sequence length="602" mass="62266">MTDDRSPRLLWTEDGAPRSGRFGDVYFSREDGLAESRAVFLAGCGLPEAWRGQRRFTVAELGFGTGLNIAALLDLWRREGPRDGRLHIFSVEGFPLSREEAAQALSAWPEIAEATGALLEAWPGSAPGFHRVDLPAFNATLDLAIGEAAWALSQWTGRADAWFLDGFAPSTNPGMWSDAVLDGVARRSAPGARIATFTVAGAVRRGLADCGFAVEKRPGHGRKRERLEARLEGVPEPEALPLVAVVGAGIAGAALARAFAELGARCTIVEAAEAGAGGSGFPSALVTPRLDAGDAGIAALHAQALSRAQTLYAAVPGAVLAEGVLQLEQADRDAGRFARIAAQDIWAKGAMTLLDESACGDRLNEPLSTGGLFMRDALAIAPRAVLQAWLGDAERLTATVAGVEPSTGGWRLVDETGASIVEATAVVIATGWGTAALATHLPLSPVRGQADWVEGVITPPVAWGGYAAPTADGLLFGATHDRGEASVETDPGSTMRNMETLGARLPELAGRLAAAGNVQSRAAIRATTPDRLPVAGALAPGLFVLTGLGSRGFCVAPLLAEHVAALAIGAPSPLPADLAARVSPDRFGARHPLAQPSPGVDG</sequence>
<dbReference type="Pfam" id="PF01266">
    <property type="entry name" value="DAO"/>
    <property type="match status" value="1"/>
</dbReference>
<evidence type="ECO:0000256" key="9">
    <source>
        <dbReference type="ARBA" id="ARBA00023268"/>
    </source>
</evidence>
<comment type="subcellular location">
    <subcellularLocation>
        <location evidence="10">Cytoplasm</location>
    </subcellularLocation>
</comment>
<evidence type="ECO:0000256" key="1">
    <source>
        <dbReference type="ARBA" id="ARBA00022490"/>
    </source>
</evidence>
<comment type="function">
    <text evidence="10">Catalyzes the last two steps in the biosynthesis of 5-methylaminomethyl-2-thiouridine (mnm(5)s(2)U) at the wobble position (U34) in tRNA. Catalyzes the FAD-dependent demodification of cmnm(5)s(2)U34 to nm(5)s(2)U34, followed by the transfer of a methyl group from S-adenosyl-L-methionine to nm(5)s(2)U34, to form mnm(5)s(2)U34.</text>
</comment>
<keyword evidence="8 10" id="KW-0560">Oxidoreductase</keyword>
<dbReference type="PANTHER" id="PTHR13847">
    <property type="entry name" value="SARCOSINE DEHYDROGENASE-RELATED"/>
    <property type="match status" value="1"/>
</dbReference>
<dbReference type="InterPro" id="IPR008471">
    <property type="entry name" value="MnmC-like_methylTransf"/>
</dbReference>
<keyword evidence="3 10" id="KW-0285">Flavoprotein</keyword>
<keyword evidence="14" id="KW-1185">Reference proteome</keyword>
<proteinExistence type="inferred from homology"/>